<dbReference type="AlphaFoldDB" id="A0A840ZKT3"/>
<evidence type="ECO:0000256" key="2">
    <source>
        <dbReference type="ARBA" id="ARBA00022649"/>
    </source>
</evidence>
<evidence type="ECO:0000256" key="1">
    <source>
        <dbReference type="ARBA" id="ARBA00008580"/>
    </source>
</evidence>
<evidence type="ECO:0000313" key="4">
    <source>
        <dbReference type="Proteomes" id="UP000583454"/>
    </source>
</evidence>
<sequence length="91" mass="10012">MASSYSLGDHYEQFVRDLVGSGRYASASEVVRDGLRLVEEREQMRAAKLEALRRDVEAGLASGPPEPHDMEEIKAAARALRARTSESGRHG</sequence>
<protein>
    <submittedName>
        <fullName evidence="3">Antitoxin ParD1/3/4</fullName>
    </submittedName>
</protein>
<keyword evidence="2" id="KW-1277">Toxin-antitoxin system</keyword>
<dbReference type="Proteomes" id="UP000583454">
    <property type="component" value="Unassembled WGS sequence"/>
</dbReference>
<dbReference type="InterPro" id="IPR038296">
    <property type="entry name" value="ParD_sf"/>
</dbReference>
<dbReference type="GO" id="GO:0006355">
    <property type="term" value="P:regulation of DNA-templated transcription"/>
    <property type="evidence" value="ECO:0007669"/>
    <property type="project" value="InterPro"/>
</dbReference>
<dbReference type="InterPro" id="IPR010985">
    <property type="entry name" value="Ribbon_hlx_hlx"/>
</dbReference>
<dbReference type="SUPFAM" id="SSF47598">
    <property type="entry name" value="Ribbon-helix-helix"/>
    <property type="match status" value="1"/>
</dbReference>
<comment type="caution">
    <text evidence="3">The sequence shown here is derived from an EMBL/GenBank/DDBJ whole genome shotgun (WGS) entry which is preliminary data.</text>
</comment>
<proteinExistence type="inferred from homology"/>
<dbReference type="EMBL" id="JACHOP010000007">
    <property type="protein sequence ID" value="MBB5757557.1"/>
    <property type="molecule type" value="Genomic_DNA"/>
</dbReference>
<reference evidence="3 4" key="1">
    <citation type="submission" date="2020-08" db="EMBL/GenBank/DDBJ databases">
        <title>Genomic Encyclopedia of Type Strains, Phase IV (KMG-IV): sequencing the most valuable type-strain genomes for metagenomic binning, comparative biology and taxonomic classification.</title>
        <authorList>
            <person name="Goeker M."/>
        </authorList>
    </citation>
    <scope>NUCLEOTIDE SEQUENCE [LARGE SCALE GENOMIC DNA]</scope>
    <source>
        <strain evidence="3 4">DSM 2163</strain>
    </source>
</reference>
<dbReference type="RefSeq" id="WP_183569216.1">
    <property type="nucleotide sequence ID" value="NZ_JACHOP010000007.1"/>
</dbReference>
<organism evidence="3 4">
    <name type="scientific">Methylorubrum rhodinum</name>
    <dbReference type="NCBI Taxonomy" id="29428"/>
    <lineage>
        <taxon>Bacteria</taxon>
        <taxon>Pseudomonadati</taxon>
        <taxon>Pseudomonadota</taxon>
        <taxon>Alphaproteobacteria</taxon>
        <taxon>Hyphomicrobiales</taxon>
        <taxon>Methylobacteriaceae</taxon>
        <taxon>Methylorubrum</taxon>
    </lineage>
</organism>
<dbReference type="Pfam" id="PF03693">
    <property type="entry name" value="ParD_antitoxin"/>
    <property type="match status" value="1"/>
</dbReference>
<name>A0A840ZKT3_9HYPH</name>
<dbReference type="InterPro" id="IPR022789">
    <property type="entry name" value="ParD"/>
</dbReference>
<dbReference type="Gene3D" id="6.10.10.120">
    <property type="entry name" value="Antitoxin ParD1-like"/>
    <property type="match status" value="1"/>
</dbReference>
<dbReference type="PANTHER" id="PTHR36582">
    <property type="entry name" value="ANTITOXIN PARD"/>
    <property type="match status" value="1"/>
</dbReference>
<gene>
    <name evidence="3" type="ORF">HNR00_002270</name>
</gene>
<dbReference type="NCBIfam" id="TIGR02606">
    <property type="entry name" value="antidote_CC2985"/>
    <property type="match status" value="1"/>
</dbReference>
<keyword evidence="4" id="KW-1185">Reference proteome</keyword>
<comment type="similarity">
    <text evidence="1">Belongs to the ParD antitoxin family.</text>
</comment>
<accession>A0A840ZKT3</accession>
<dbReference type="PANTHER" id="PTHR36582:SF2">
    <property type="entry name" value="ANTITOXIN PARD"/>
    <property type="match status" value="1"/>
</dbReference>
<evidence type="ECO:0000313" key="3">
    <source>
        <dbReference type="EMBL" id="MBB5757557.1"/>
    </source>
</evidence>